<evidence type="ECO:0000256" key="2">
    <source>
        <dbReference type="ARBA" id="ARBA00022630"/>
    </source>
</evidence>
<evidence type="ECO:0000256" key="4">
    <source>
        <dbReference type="ARBA" id="ARBA00023002"/>
    </source>
</evidence>
<proteinExistence type="predicted"/>
<organism evidence="5 6">
    <name type="scientific">Cryptococcus deuterogattii Ram5</name>
    <dbReference type="NCBI Taxonomy" id="1296110"/>
    <lineage>
        <taxon>Eukaryota</taxon>
        <taxon>Fungi</taxon>
        <taxon>Dikarya</taxon>
        <taxon>Basidiomycota</taxon>
        <taxon>Agaricomycotina</taxon>
        <taxon>Tremellomycetes</taxon>
        <taxon>Tremellales</taxon>
        <taxon>Cryptococcaceae</taxon>
        <taxon>Cryptococcus</taxon>
        <taxon>Cryptococcus gattii species complex</taxon>
    </lineage>
</organism>
<evidence type="ECO:0000256" key="3">
    <source>
        <dbReference type="ARBA" id="ARBA00022827"/>
    </source>
</evidence>
<keyword evidence="6" id="KW-1185">Reference proteome</keyword>
<evidence type="ECO:0000256" key="1">
    <source>
        <dbReference type="ARBA" id="ARBA00001974"/>
    </source>
</evidence>
<dbReference type="Gene3D" id="3.50.50.60">
    <property type="entry name" value="FAD/NAD(P)-binding domain"/>
    <property type="match status" value="1"/>
</dbReference>
<dbReference type="AlphaFoldDB" id="A0A0D0TZ73"/>
<dbReference type="HOGENOM" id="CLU_1652079_0_0_1"/>
<dbReference type="Gene3D" id="3.30.9.10">
    <property type="entry name" value="D-Amino Acid Oxidase, subunit A, domain 2"/>
    <property type="match status" value="1"/>
</dbReference>
<keyword evidence="4" id="KW-0560">Oxidoreductase</keyword>
<keyword evidence="3" id="KW-0274">FAD</keyword>
<dbReference type="InterPro" id="IPR036188">
    <property type="entry name" value="FAD/NAD-bd_sf"/>
</dbReference>
<dbReference type="PANTHER" id="PTHR10961:SF15">
    <property type="entry name" value="FAD DEPENDENT OXIDOREDUCTASE DOMAIN-CONTAINING PROTEIN"/>
    <property type="match status" value="1"/>
</dbReference>
<sequence>MAASTTASRRQQIISVPPTAYTEYNIDNIPKKALDAIKSNIKALYPDLPEFGLTARCAGTPTDSIDRHFLADYVPDTNESLFIASGGSGHGFKFLPIFGENFVNQLEKKEDEFTQTLDKAAMATRADWKFDTVGIVDKLAKCTVWYLWPEHVKFVELHLQ</sequence>
<dbReference type="EMBL" id="KN847900">
    <property type="protein sequence ID" value="KIR41248.1"/>
    <property type="molecule type" value="Genomic_DNA"/>
</dbReference>
<dbReference type="PANTHER" id="PTHR10961">
    <property type="entry name" value="PEROXISOMAL SARCOSINE OXIDASE"/>
    <property type="match status" value="1"/>
</dbReference>
<dbReference type="GO" id="GO:0050660">
    <property type="term" value="F:flavin adenine dinucleotide binding"/>
    <property type="evidence" value="ECO:0007669"/>
    <property type="project" value="InterPro"/>
</dbReference>
<keyword evidence="2" id="KW-0285">Flavoprotein</keyword>
<comment type="cofactor">
    <cofactor evidence="1">
        <name>FAD</name>
        <dbReference type="ChEBI" id="CHEBI:57692"/>
    </cofactor>
</comment>
<name>A0A0D0TZ73_9TREE</name>
<dbReference type="GO" id="GO:0008115">
    <property type="term" value="F:sarcosine oxidase activity"/>
    <property type="evidence" value="ECO:0007669"/>
    <property type="project" value="TreeGrafter"/>
</dbReference>
<reference evidence="5 6" key="1">
    <citation type="submission" date="2015-01" db="EMBL/GenBank/DDBJ databases">
        <title>The Genome Sequence of Cryptococcus gattii Ram5.</title>
        <authorList>
            <consortium name="The Broad Institute Genomics Platform"/>
            <person name="Cuomo C."/>
            <person name="Litvintseva A."/>
            <person name="Chen Y."/>
            <person name="Heitman J."/>
            <person name="Sun S."/>
            <person name="Springer D."/>
            <person name="Dromer F."/>
            <person name="Young S."/>
            <person name="Zeng Q."/>
            <person name="Gargeya S."/>
            <person name="Abouelleil A."/>
            <person name="Alvarado L."/>
            <person name="Chapman S.B."/>
            <person name="Gainer-Dewar J."/>
            <person name="Goldberg J."/>
            <person name="Griggs A."/>
            <person name="Gujja S."/>
            <person name="Hansen M."/>
            <person name="Howarth C."/>
            <person name="Imamovic A."/>
            <person name="Larimer J."/>
            <person name="Murphy C."/>
            <person name="Naylor J."/>
            <person name="Pearson M."/>
            <person name="Priest M."/>
            <person name="Roberts A."/>
            <person name="Saif S."/>
            <person name="Shea T."/>
            <person name="Sykes S."/>
            <person name="Wortman J."/>
            <person name="Nusbaum C."/>
            <person name="Birren B."/>
        </authorList>
    </citation>
    <scope>NUCLEOTIDE SEQUENCE [LARGE SCALE GENOMIC DNA]</scope>
    <source>
        <strain evidence="5 6">Ram5</strain>
    </source>
</reference>
<gene>
    <name evidence="5" type="ORF">I313_02366</name>
</gene>
<dbReference type="OrthoDB" id="2219495at2759"/>
<dbReference type="InterPro" id="IPR045170">
    <property type="entry name" value="MTOX"/>
</dbReference>
<evidence type="ECO:0000313" key="5">
    <source>
        <dbReference type="EMBL" id="KIR41248.1"/>
    </source>
</evidence>
<evidence type="ECO:0000313" key="6">
    <source>
        <dbReference type="Proteomes" id="UP000053392"/>
    </source>
</evidence>
<protein>
    <submittedName>
        <fullName evidence="5">Unplaced genomic scaffold supercont1.5, whole genome shotgun sequence</fullName>
    </submittedName>
</protein>
<accession>A0A0D0TZ73</accession>
<dbReference type="Proteomes" id="UP000053392">
    <property type="component" value="Unassembled WGS sequence"/>
</dbReference>